<keyword evidence="6" id="KW-1185">Reference proteome</keyword>
<dbReference type="InterPro" id="IPR043970">
    <property type="entry name" value="FUZ/MON1/HPS1_longin_3"/>
</dbReference>
<dbReference type="RefSeq" id="XP_003083920.2">
    <property type="nucleotide sequence ID" value="XM_003083872.2"/>
</dbReference>
<comment type="function">
    <text evidence="1">Plays an important role in membrane trafficking through the secretory apparatus.</text>
</comment>
<feature type="domain" description="FUZ/MON1/HPS1 first Longin" evidence="2">
    <location>
        <begin position="32"/>
        <end position="144"/>
    </location>
</feature>
<reference evidence="5 6" key="2">
    <citation type="journal article" date="2014" name="BMC Genomics">
        <title>An improved genome of the model marine alga Ostreococcus tauri unfolds by assessing Illumina de novo assemblies.</title>
        <authorList>
            <person name="Blanc-Mathieu R."/>
            <person name="Verhelst B."/>
            <person name="Derelle E."/>
            <person name="Rombauts S."/>
            <person name="Bouget F.Y."/>
            <person name="Carre I."/>
            <person name="Chateau A."/>
            <person name="Eyre-Walker A."/>
            <person name="Grimsley N."/>
            <person name="Moreau H."/>
            <person name="Piegu B."/>
            <person name="Rivals E."/>
            <person name="Schackwitz W."/>
            <person name="Van de Peer Y."/>
            <person name="Piganeau G."/>
        </authorList>
    </citation>
    <scope>NUCLEOTIDE SEQUENCE [LARGE SCALE GENOMIC DNA]</scope>
    <source>
        <strain evidence="6">OTTH 0595 / CCAP 157/2 / RCC745</strain>
    </source>
</reference>
<dbReference type="GO" id="GO:0016192">
    <property type="term" value="P:vesicle-mediated transport"/>
    <property type="evidence" value="ECO:0007669"/>
    <property type="project" value="InterPro"/>
</dbReference>
<evidence type="ECO:0000313" key="5">
    <source>
        <dbReference type="EMBL" id="CEG00588.1"/>
    </source>
</evidence>
<comment type="caution">
    <text evidence="5">The sequence shown here is derived from an EMBL/GenBank/DDBJ whole genome shotgun (WGS) entry which is preliminary data.</text>
</comment>
<dbReference type="InParanoid" id="A0A096P8L9"/>
<dbReference type="KEGG" id="ota:OT_ostta17g01490"/>
<dbReference type="InterPro" id="IPR043971">
    <property type="entry name" value="FUZ/MON1/HPS1_longin_2"/>
</dbReference>
<dbReference type="Pfam" id="PF19037">
    <property type="entry name" value="Fuz_longin_2"/>
    <property type="match status" value="1"/>
</dbReference>
<dbReference type="PRINTS" id="PR01546">
    <property type="entry name" value="YEAST73DUF"/>
</dbReference>
<dbReference type="Pfam" id="PF19036">
    <property type="entry name" value="Fuz_longin_1"/>
    <property type="match status" value="1"/>
</dbReference>
<dbReference type="GO" id="GO:0006623">
    <property type="term" value="P:protein targeting to vacuole"/>
    <property type="evidence" value="ECO:0007669"/>
    <property type="project" value="UniProtKB-UniRule"/>
</dbReference>
<protein>
    <recommendedName>
        <fullName evidence="1">Vacuolar fusion protein MON1 homolog</fullName>
    </recommendedName>
</protein>
<dbReference type="GeneID" id="9838053"/>
<dbReference type="InterPro" id="IPR004353">
    <property type="entry name" value="Mon1"/>
</dbReference>
<dbReference type="PANTHER" id="PTHR13027:SF7">
    <property type="entry name" value="VACUOLAR FUSION PROTEIN MON1 HOMOLOG"/>
    <property type="match status" value="1"/>
</dbReference>
<dbReference type="FunCoup" id="A0A096P8L9">
    <property type="interactions" value="1796"/>
</dbReference>
<sequence length="499" mass="54322">MRSRDDDAAVDVDADVGADAAVDGADGRNARFLALTRAGKPAWDSRGVSSESVTLCAAVQALAANAEAQGGGELEGVDYAGRALGCASTSTMIYVASSAEGESVGVLRKKLKYVEDVMTSCVTNAALVGALGKNSRFDVRRAMAAATLADERLHELATRGLRRDTAYVFDTYRTVGMSHEVRRSATRAMGDALRLVTKPFAGVAFGIGDSRLVTYVKPRGHRPQTISARDVMVLMNYARATSRSAESKKEGEDEGDATHAESFGRVCLPEFNPDGFMHAYVSYIEAKSGDTEAREGDEEKNDAVASSSTSRERVGVCFLTASAEALEECRAARDALEKRLNADDTLTTIARAARRQLRVSDVPEDVLGRYQVEHDEPLLHFVYNRPARQQHVSSAFASSVSDDRSVETITRAYAMMYENMTELDGTVDATTKPPMEHSAQRVRYERRKRDSVLACVGGDFEIYLTFKPSATVTVAVAMCNRLCVWLRVSEPELFLENLV</sequence>
<feature type="domain" description="FUZ/MON1/HPS1 third Longin" evidence="4">
    <location>
        <begin position="378"/>
        <end position="487"/>
    </location>
</feature>
<proteinExistence type="inferred from homology"/>
<dbReference type="Pfam" id="PF19038">
    <property type="entry name" value="Fuz_longin_3"/>
    <property type="match status" value="1"/>
</dbReference>
<evidence type="ECO:0000259" key="3">
    <source>
        <dbReference type="Pfam" id="PF19037"/>
    </source>
</evidence>
<reference evidence="6" key="1">
    <citation type="journal article" date="2006" name="Proc. Natl. Acad. Sci. U.S.A.">
        <title>Genome analysis of the smallest free-living eukaryote Ostreococcus tauri unveils many unique features.</title>
        <authorList>
            <person name="Derelle E."/>
            <person name="Ferraz C."/>
            <person name="Rombauts S."/>
            <person name="Rouze P."/>
            <person name="Worden A.Z."/>
            <person name="Robbens S."/>
            <person name="Partensky F."/>
            <person name="Degroeve S."/>
            <person name="Echeynie S."/>
            <person name="Cooke R."/>
            <person name="Saeys Y."/>
            <person name="Wuyts J."/>
            <person name="Jabbari K."/>
            <person name="Bowler C."/>
            <person name="Panaud O."/>
            <person name="Piegu B."/>
            <person name="Ball S.G."/>
            <person name="Ral J.-P."/>
            <person name="Bouget F.-Y."/>
            <person name="Piganeau G."/>
            <person name="De Baets B."/>
            <person name="Picard A."/>
            <person name="Delseny M."/>
            <person name="Demaille J."/>
            <person name="Van de Peer Y."/>
            <person name="Moreau H."/>
        </authorList>
    </citation>
    <scope>NUCLEOTIDE SEQUENCE [LARGE SCALE GENOMIC DNA]</scope>
    <source>
        <strain evidence="6">OTTH 0595 / CCAP 157/2 / RCC745</strain>
    </source>
</reference>
<evidence type="ECO:0000313" key="6">
    <source>
        <dbReference type="Proteomes" id="UP000009170"/>
    </source>
</evidence>
<dbReference type="InterPro" id="IPR043972">
    <property type="entry name" value="FUZ/MON1/HPS1_longin_1"/>
</dbReference>
<gene>
    <name evidence="5" type="ORF">OT_ostta17g01490</name>
</gene>
<evidence type="ECO:0000259" key="4">
    <source>
        <dbReference type="Pfam" id="PF19038"/>
    </source>
</evidence>
<evidence type="ECO:0000259" key="2">
    <source>
        <dbReference type="Pfam" id="PF19036"/>
    </source>
</evidence>
<dbReference type="Proteomes" id="UP000009170">
    <property type="component" value="Unassembled WGS sequence"/>
</dbReference>
<dbReference type="OrthoDB" id="272411at2759"/>
<name>A0A096P8L9_OSTTA</name>
<accession>A0A096P8L9</accession>
<evidence type="ECO:0000256" key="1">
    <source>
        <dbReference type="RuleBase" id="RU367048"/>
    </source>
</evidence>
<dbReference type="EMBL" id="CAID01000017">
    <property type="protein sequence ID" value="CEG00588.1"/>
    <property type="molecule type" value="Genomic_DNA"/>
</dbReference>
<organism evidence="5 6">
    <name type="scientific">Ostreococcus tauri</name>
    <name type="common">Marine green alga</name>
    <dbReference type="NCBI Taxonomy" id="70448"/>
    <lineage>
        <taxon>Eukaryota</taxon>
        <taxon>Viridiplantae</taxon>
        <taxon>Chlorophyta</taxon>
        <taxon>Mamiellophyceae</taxon>
        <taxon>Mamiellales</taxon>
        <taxon>Bathycoccaceae</taxon>
        <taxon>Ostreococcus</taxon>
    </lineage>
</organism>
<comment type="similarity">
    <text evidence="1">Belongs to the MON1/SAND family.</text>
</comment>
<dbReference type="PANTHER" id="PTHR13027">
    <property type="entry name" value="SAND PROTEIN-RELATED"/>
    <property type="match status" value="1"/>
</dbReference>
<feature type="domain" description="FUZ/MON1/HPS1 second Longin" evidence="3">
    <location>
        <begin position="209"/>
        <end position="328"/>
    </location>
</feature>
<dbReference type="STRING" id="70448.A0A096P8L9"/>
<dbReference type="AlphaFoldDB" id="A0A096P8L9"/>